<dbReference type="EMBL" id="JACHIJ010000001">
    <property type="protein sequence ID" value="MBB5050078.1"/>
    <property type="molecule type" value="Genomic_DNA"/>
</dbReference>
<dbReference type="FunFam" id="3.40.50.720:FF:000084">
    <property type="entry name" value="Short-chain dehydrogenase reductase"/>
    <property type="match status" value="1"/>
</dbReference>
<dbReference type="PANTHER" id="PTHR43391:SF26">
    <property type="entry name" value="BLL7251 PROTEIN"/>
    <property type="match status" value="1"/>
</dbReference>
<dbReference type="PRINTS" id="PR00080">
    <property type="entry name" value="SDRFAMILY"/>
</dbReference>
<dbReference type="GO" id="GO:0016491">
    <property type="term" value="F:oxidoreductase activity"/>
    <property type="evidence" value="ECO:0007669"/>
    <property type="project" value="UniProtKB-KW"/>
</dbReference>
<dbReference type="InterPro" id="IPR020904">
    <property type="entry name" value="Sc_DH/Rdtase_CS"/>
</dbReference>
<dbReference type="Pfam" id="PF00106">
    <property type="entry name" value="adh_short"/>
    <property type="match status" value="1"/>
</dbReference>
<keyword evidence="2" id="KW-0560">Oxidoreductase</keyword>
<comment type="similarity">
    <text evidence="1 3">Belongs to the short-chain dehydrogenases/reductases (SDR) family.</text>
</comment>
<sequence>MQELAGKTAFVTGGASGIGFALGRAFAEAGMKVMLADIETDALEAAVKSLHNVGPDVRGIDCDVTDATSVERAAKASFDAFGNVHVVCNNAGVAAGGGIEDIALDSWRWVLDVNLMGVVHGIRAFLPHMRAHGEGGHIVNTASMAGMQSALGFSPYTASKFAVVGMSEGLAPQLAPFGIGVSVLCPGFVRTRIGESGRNRTEQYGPTQTLDPASPTAALVAMIDELIRNGLDPSDVAARVLAAIRANELYIFTHPDMRTEVEGRFAAITAAFDQAAIGKPG</sequence>
<evidence type="ECO:0000313" key="4">
    <source>
        <dbReference type="EMBL" id="MBB5050078.1"/>
    </source>
</evidence>
<dbReference type="Proteomes" id="UP000521227">
    <property type="component" value="Unassembled WGS sequence"/>
</dbReference>
<organism evidence="4 5">
    <name type="scientific">Afipia massiliensis</name>
    <dbReference type="NCBI Taxonomy" id="211460"/>
    <lineage>
        <taxon>Bacteria</taxon>
        <taxon>Pseudomonadati</taxon>
        <taxon>Pseudomonadota</taxon>
        <taxon>Alphaproteobacteria</taxon>
        <taxon>Hyphomicrobiales</taxon>
        <taxon>Nitrobacteraceae</taxon>
        <taxon>Afipia</taxon>
    </lineage>
</organism>
<evidence type="ECO:0000256" key="3">
    <source>
        <dbReference type="RuleBase" id="RU000363"/>
    </source>
</evidence>
<proteinExistence type="inferred from homology"/>
<dbReference type="PROSITE" id="PS00061">
    <property type="entry name" value="ADH_SHORT"/>
    <property type="match status" value="1"/>
</dbReference>
<dbReference type="PANTHER" id="PTHR43391">
    <property type="entry name" value="RETINOL DEHYDROGENASE-RELATED"/>
    <property type="match status" value="1"/>
</dbReference>
<reference evidence="4 5" key="1">
    <citation type="submission" date="2020-08" db="EMBL/GenBank/DDBJ databases">
        <title>Genomic Encyclopedia of Type Strains, Phase IV (KMG-IV): sequencing the most valuable type-strain genomes for metagenomic binning, comparative biology and taxonomic classification.</title>
        <authorList>
            <person name="Goeker M."/>
        </authorList>
    </citation>
    <scope>NUCLEOTIDE SEQUENCE [LARGE SCALE GENOMIC DNA]</scope>
    <source>
        <strain evidence="4 5">DSM 17498</strain>
    </source>
</reference>
<evidence type="ECO:0000256" key="1">
    <source>
        <dbReference type="ARBA" id="ARBA00006484"/>
    </source>
</evidence>
<evidence type="ECO:0000313" key="5">
    <source>
        <dbReference type="Proteomes" id="UP000521227"/>
    </source>
</evidence>
<dbReference type="RefSeq" id="WP_184081964.1">
    <property type="nucleotide sequence ID" value="NZ_JACHIJ010000001.1"/>
</dbReference>
<dbReference type="InterPro" id="IPR036291">
    <property type="entry name" value="NAD(P)-bd_dom_sf"/>
</dbReference>
<evidence type="ECO:0000256" key="2">
    <source>
        <dbReference type="ARBA" id="ARBA00023002"/>
    </source>
</evidence>
<name>A0A840MWI1_9BRAD</name>
<dbReference type="SUPFAM" id="SSF51735">
    <property type="entry name" value="NAD(P)-binding Rossmann-fold domains"/>
    <property type="match status" value="1"/>
</dbReference>
<dbReference type="PRINTS" id="PR00081">
    <property type="entry name" value="GDHRDH"/>
</dbReference>
<accession>A0A840MWI1</accession>
<comment type="caution">
    <text evidence="4">The sequence shown here is derived from an EMBL/GenBank/DDBJ whole genome shotgun (WGS) entry which is preliminary data.</text>
</comment>
<dbReference type="AlphaFoldDB" id="A0A840MWI1"/>
<dbReference type="Gene3D" id="3.40.50.720">
    <property type="entry name" value="NAD(P)-binding Rossmann-like Domain"/>
    <property type="match status" value="1"/>
</dbReference>
<protein>
    <submittedName>
        <fullName evidence="4">NAD(P)-dependent dehydrogenase (Short-subunit alcohol dehydrogenase family)</fullName>
    </submittedName>
</protein>
<dbReference type="InterPro" id="IPR002347">
    <property type="entry name" value="SDR_fam"/>
</dbReference>
<gene>
    <name evidence="4" type="ORF">HNQ36_000026</name>
</gene>